<dbReference type="GO" id="GO:0003677">
    <property type="term" value="F:DNA binding"/>
    <property type="evidence" value="ECO:0007669"/>
    <property type="project" value="InterPro"/>
</dbReference>
<proteinExistence type="predicted"/>
<gene>
    <name evidence="2" type="ORF">EDD31_0711</name>
</gene>
<dbReference type="InterPro" id="IPR010982">
    <property type="entry name" value="Lambda_DNA-bd_dom_sf"/>
</dbReference>
<dbReference type="OrthoDB" id="3518652at2"/>
<dbReference type="EMBL" id="RKHK01000001">
    <property type="protein sequence ID" value="ROR72360.1"/>
    <property type="molecule type" value="Genomic_DNA"/>
</dbReference>
<evidence type="ECO:0000313" key="2">
    <source>
        <dbReference type="EMBL" id="ROR72360.1"/>
    </source>
</evidence>
<evidence type="ECO:0000313" key="3">
    <source>
        <dbReference type="Proteomes" id="UP000280668"/>
    </source>
</evidence>
<dbReference type="Pfam" id="PF13560">
    <property type="entry name" value="HTH_31"/>
    <property type="match status" value="1"/>
</dbReference>
<dbReference type="InterPro" id="IPR001387">
    <property type="entry name" value="Cro/C1-type_HTH"/>
</dbReference>
<feature type="domain" description="HTH cro/C1-type" evidence="1">
    <location>
        <begin position="26"/>
        <end position="81"/>
    </location>
</feature>
<dbReference type="InterPro" id="IPR041413">
    <property type="entry name" value="MLTR_LBD"/>
</dbReference>
<dbReference type="PANTHER" id="PTHR35010:SF2">
    <property type="entry name" value="BLL4672 PROTEIN"/>
    <property type="match status" value="1"/>
</dbReference>
<evidence type="ECO:0000259" key="1">
    <source>
        <dbReference type="PROSITE" id="PS50943"/>
    </source>
</evidence>
<dbReference type="Proteomes" id="UP000280668">
    <property type="component" value="Unassembled WGS sequence"/>
</dbReference>
<dbReference type="Pfam" id="PF17765">
    <property type="entry name" value="MLTR_LBD"/>
    <property type="match status" value="1"/>
</dbReference>
<protein>
    <submittedName>
        <fullName evidence="2">Helix-turn-helix protein</fullName>
    </submittedName>
</protein>
<dbReference type="AlphaFoldDB" id="A0A3N2BAQ9"/>
<reference evidence="2 3" key="1">
    <citation type="submission" date="2018-11" db="EMBL/GenBank/DDBJ databases">
        <title>Sequencing the genomes of 1000 actinobacteria strains.</title>
        <authorList>
            <person name="Klenk H.-P."/>
        </authorList>
    </citation>
    <scope>NUCLEOTIDE SEQUENCE [LARGE SCALE GENOMIC DNA]</scope>
    <source>
        <strain evidence="2 3">DSM 11294</strain>
    </source>
</reference>
<keyword evidence="3" id="KW-1185">Reference proteome</keyword>
<organism evidence="2 3">
    <name type="scientific">Bogoriella caseilytica</name>
    <dbReference type="NCBI Taxonomy" id="56055"/>
    <lineage>
        <taxon>Bacteria</taxon>
        <taxon>Bacillati</taxon>
        <taxon>Actinomycetota</taxon>
        <taxon>Actinomycetes</taxon>
        <taxon>Micrococcales</taxon>
        <taxon>Bogoriellaceae</taxon>
        <taxon>Bogoriella</taxon>
    </lineage>
</organism>
<comment type="caution">
    <text evidence="2">The sequence shown here is derived from an EMBL/GenBank/DDBJ whole genome shotgun (WGS) entry which is preliminary data.</text>
</comment>
<dbReference type="CDD" id="cd00093">
    <property type="entry name" value="HTH_XRE"/>
    <property type="match status" value="1"/>
</dbReference>
<dbReference type="Gene3D" id="1.10.260.40">
    <property type="entry name" value="lambda repressor-like DNA-binding domains"/>
    <property type="match status" value="1"/>
</dbReference>
<dbReference type="Gene3D" id="3.30.450.180">
    <property type="match status" value="1"/>
</dbReference>
<dbReference type="SMART" id="SM00530">
    <property type="entry name" value="HTH_XRE"/>
    <property type="match status" value="1"/>
</dbReference>
<accession>A0A3N2BAQ9</accession>
<sequence length="285" mass="31095">MSNSELGAFLHARRGQVQPGDVGLPVQTSRRVPGLRREEVAMLAGVSVDYYTRLEQGRERNPSPSVLNALATALCLDADQRQHAFRLAELAPVAATPVRHAAPDALIELLEAWPHTPAMVISHQLDVLAHNALTAALYADFERVDNLARMTFLDPAATRFHLEWDRAAEATVANLRLALGHVESADSVRQLVVELCAGSAQFRRLWATHDVRGKTHDSKRFSHRDVGDLTLDYHAFEVRGSAGWQLVVYHAPAGSPSAEKLTLLASLHAAPVRDARGMPSAPPEG</sequence>
<name>A0A3N2BAQ9_9MICO</name>
<dbReference type="PANTHER" id="PTHR35010">
    <property type="entry name" value="BLL4672 PROTEIN-RELATED"/>
    <property type="match status" value="1"/>
</dbReference>
<dbReference type="SUPFAM" id="SSF47413">
    <property type="entry name" value="lambda repressor-like DNA-binding domains"/>
    <property type="match status" value="1"/>
</dbReference>
<dbReference type="RefSeq" id="WP_123302933.1">
    <property type="nucleotide sequence ID" value="NZ_RKHK01000001.1"/>
</dbReference>
<dbReference type="PROSITE" id="PS50943">
    <property type="entry name" value="HTH_CROC1"/>
    <property type="match status" value="1"/>
</dbReference>